<keyword evidence="1" id="KW-0472">Membrane</keyword>
<sequence>MSPSAATVGRKHAKVGIFRIAPISPRNPHSYDWPYCVFTLNDFKRPMMELSVALETSAVSLALLCLALVPVAIRRDPGLARPIVRIDGLRRPRWPNFVTRAGIACLLVSFAMLLSACYLMLADARV</sequence>
<dbReference type="Proteomes" id="UP000005045">
    <property type="component" value="Unassembled WGS sequence"/>
</dbReference>
<feature type="transmembrane region" description="Helical" evidence="1">
    <location>
        <begin position="52"/>
        <end position="73"/>
    </location>
</feature>
<organism evidence="2 3">
    <name type="scientific">Paraburkholderia graminis (strain ATCC 700544 / DSM 17151 / LMG 18924 / NCIMB 13744 / C4D1M)</name>
    <dbReference type="NCBI Taxonomy" id="396598"/>
    <lineage>
        <taxon>Bacteria</taxon>
        <taxon>Pseudomonadati</taxon>
        <taxon>Pseudomonadota</taxon>
        <taxon>Betaproteobacteria</taxon>
        <taxon>Burkholderiales</taxon>
        <taxon>Burkholderiaceae</taxon>
        <taxon>Paraburkholderia</taxon>
    </lineage>
</organism>
<keyword evidence="3" id="KW-1185">Reference proteome</keyword>
<gene>
    <name evidence="2" type="ORF">BgramDRAFT_5440</name>
</gene>
<feature type="transmembrane region" description="Helical" evidence="1">
    <location>
        <begin position="97"/>
        <end position="121"/>
    </location>
</feature>
<keyword evidence="1" id="KW-1133">Transmembrane helix</keyword>
<protein>
    <recommendedName>
        <fullName evidence="4">Transmembrane protein</fullName>
    </recommendedName>
</protein>
<comment type="caution">
    <text evidence="2">The sequence shown here is derived from an EMBL/GenBank/DDBJ whole genome shotgun (WGS) entry which is preliminary data.</text>
</comment>
<evidence type="ECO:0000313" key="2">
    <source>
        <dbReference type="EMBL" id="EDT07859.1"/>
    </source>
</evidence>
<dbReference type="AlphaFoldDB" id="B1G7U6"/>
<evidence type="ECO:0000256" key="1">
    <source>
        <dbReference type="SAM" id="Phobius"/>
    </source>
</evidence>
<reference evidence="2 3" key="1">
    <citation type="submission" date="2008-03" db="EMBL/GenBank/DDBJ databases">
        <title>Sequencing of the draft genome and assembly of Burkholderia graminis C4D1M.</title>
        <authorList>
            <consortium name="US DOE Joint Genome Institute (JGI-PGF)"/>
            <person name="Copeland A."/>
            <person name="Lucas S."/>
            <person name="Lapidus A."/>
            <person name="Glavina del Rio T."/>
            <person name="Dalin E."/>
            <person name="Tice H."/>
            <person name="Bruce D."/>
            <person name="Goodwin L."/>
            <person name="Pitluck S."/>
            <person name="Larimer F."/>
            <person name="Land M.L."/>
            <person name="Hauser L."/>
            <person name="Tiedje J."/>
            <person name="Richardson P."/>
        </authorList>
    </citation>
    <scope>NUCLEOTIDE SEQUENCE [LARGE SCALE GENOMIC DNA]</scope>
    <source>
        <strain evidence="3">ATCC 700544 / DSM 17151 / LMG 18924 / NCIMB 13744 / C4D1M</strain>
    </source>
</reference>
<evidence type="ECO:0008006" key="4">
    <source>
        <dbReference type="Google" id="ProtNLM"/>
    </source>
</evidence>
<keyword evidence="1" id="KW-0812">Transmembrane</keyword>
<accession>B1G7U6</accession>
<evidence type="ECO:0000313" key="3">
    <source>
        <dbReference type="Proteomes" id="UP000005045"/>
    </source>
</evidence>
<proteinExistence type="predicted"/>
<name>B1G7U6_PARG4</name>
<dbReference type="EMBL" id="ABLD01000023">
    <property type="protein sequence ID" value="EDT07859.1"/>
    <property type="molecule type" value="Genomic_DNA"/>
</dbReference>